<sequence>MSRPEDVTWEFGSFRLDTAQRLLFRDGELIPLSRKAVEILIVLVEHQAQLVEKEELMRTVWPDAFVEESNVAVHISQLRKTLSAEDGYRIDTIPRRGYRFVGTVSRAGSGSKGAEPVAQPSATVAGAAASQLFQESPNRLPATSQPLSAPKTPRGAAEAWLFGVATAMLLVAGFFVVRHYHANHSVATPPATSSAPVAKYAIFLSEVANNTGDPVFDITLHEAIATELEQSPYFTLIPEARLQQSLKLMGKPPDTPMTAELARELCQRNDGEAVVNGWIAKLGAQYVIGVRAVNCRTGDHLSDLQTTAGGKELVLKALGDITGQLRARLGEALSTVQKFDTPIEEATTSSLEALQAYSIGRQMMVQKGESAAGIPSFEKAIRLDPSFAIAYAALGNAYSNLGDTGKAADNIRKAYELRAHVSEHERLYIESHYYQFVTGDVEKASQVYETWAATYPNDEAPRTNLAAIYSEMGKFDRSLELAREAVSISAHDGQTYANLANAYIYMNKPDQASAVAHQAQSESRDSSTLRLYLYDAAYLQHDEAEMQRQLNWASGEPGIEDAFLDNQASALAASGQLQQARDLTERAVGAAKRAGEMGTAAGYEINEAQREAFFGNDVQARKAADSALAFAKDRDTQCGAAVVFGISGDLNRVRAIATQLDRDYPDDTFVQYLFLPMIRATAAIRSKDPGLAIKSLESADAYELGVEGELLPVYIKGLADLQAGDAQKAEVEFQKIIDHPGVVLNSPIGPLARLQIARAYAAEGKFAQARNAYDEFFTKWKNADANIPVLQEAIQEYSGRWGGQTPATHPSTQTNSH</sequence>
<evidence type="ECO:0000256" key="3">
    <source>
        <dbReference type="ARBA" id="ARBA00023125"/>
    </source>
</evidence>
<dbReference type="Pfam" id="PF13431">
    <property type="entry name" value="TPR_17"/>
    <property type="match status" value="1"/>
</dbReference>
<dbReference type="GO" id="GO:0003677">
    <property type="term" value="F:DNA binding"/>
    <property type="evidence" value="ECO:0007669"/>
    <property type="project" value="UniProtKB-UniRule"/>
</dbReference>
<dbReference type="SMART" id="SM00862">
    <property type="entry name" value="Trans_reg_C"/>
    <property type="match status" value="1"/>
</dbReference>
<dbReference type="InterPro" id="IPR001867">
    <property type="entry name" value="OmpR/PhoB-type_DNA-bd"/>
</dbReference>
<dbReference type="Pfam" id="PF13374">
    <property type="entry name" value="TPR_10"/>
    <property type="match status" value="1"/>
</dbReference>
<dbReference type="InterPro" id="IPR036388">
    <property type="entry name" value="WH-like_DNA-bd_sf"/>
</dbReference>
<keyword evidence="2 4" id="KW-0802">TPR repeat</keyword>
<protein>
    <submittedName>
        <fullName evidence="7">Winged helix-turn-helix domain-containing protein</fullName>
    </submittedName>
</protein>
<organism evidence="7">
    <name type="scientific">Telmatobacter sp. DSM 110680</name>
    <dbReference type="NCBI Taxonomy" id="3036704"/>
    <lineage>
        <taxon>Bacteria</taxon>
        <taxon>Pseudomonadati</taxon>
        <taxon>Acidobacteriota</taxon>
        <taxon>Terriglobia</taxon>
        <taxon>Terriglobales</taxon>
        <taxon>Acidobacteriaceae</taxon>
        <taxon>Telmatobacter</taxon>
    </lineage>
</organism>
<dbReference type="PANTHER" id="PTHR45586">
    <property type="entry name" value="TPR REPEAT-CONTAINING PROTEIN PA4667"/>
    <property type="match status" value="1"/>
</dbReference>
<dbReference type="GO" id="GO:0000160">
    <property type="term" value="P:phosphorelay signal transduction system"/>
    <property type="evidence" value="ECO:0007669"/>
    <property type="project" value="InterPro"/>
</dbReference>
<name>A0AAU7DLA6_9BACT</name>
<reference evidence="7" key="1">
    <citation type="submission" date="2023-03" db="EMBL/GenBank/DDBJ databases">
        <title>Edaphobacter sp.</title>
        <authorList>
            <person name="Huber K.J."/>
            <person name="Papendorf J."/>
            <person name="Pilke C."/>
            <person name="Bunk B."/>
            <person name="Sproeer C."/>
            <person name="Pester M."/>
        </authorList>
    </citation>
    <scope>NUCLEOTIDE SEQUENCE</scope>
    <source>
        <strain evidence="7">DSM 110680</strain>
    </source>
</reference>
<dbReference type="CDD" id="cd00383">
    <property type="entry name" value="trans_reg_C"/>
    <property type="match status" value="1"/>
</dbReference>
<evidence type="ECO:0000256" key="5">
    <source>
        <dbReference type="PROSITE-ProRule" id="PRU01091"/>
    </source>
</evidence>
<dbReference type="AlphaFoldDB" id="A0AAU7DLA6"/>
<dbReference type="PANTHER" id="PTHR45586:SF1">
    <property type="entry name" value="LIPOPOLYSACCHARIDE ASSEMBLY PROTEIN B"/>
    <property type="match status" value="1"/>
</dbReference>
<dbReference type="Gene3D" id="1.25.40.10">
    <property type="entry name" value="Tetratricopeptide repeat domain"/>
    <property type="match status" value="3"/>
</dbReference>
<gene>
    <name evidence="7" type="ORF">P8935_05050</name>
</gene>
<dbReference type="SUPFAM" id="SSF48452">
    <property type="entry name" value="TPR-like"/>
    <property type="match status" value="2"/>
</dbReference>
<feature type="domain" description="OmpR/PhoB-type" evidence="6">
    <location>
        <begin position="6"/>
        <end position="102"/>
    </location>
</feature>
<keyword evidence="1" id="KW-0677">Repeat</keyword>
<evidence type="ECO:0000256" key="2">
    <source>
        <dbReference type="ARBA" id="ARBA00022803"/>
    </source>
</evidence>
<evidence type="ECO:0000256" key="1">
    <source>
        <dbReference type="ARBA" id="ARBA00022737"/>
    </source>
</evidence>
<dbReference type="PROSITE" id="PS51755">
    <property type="entry name" value="OMPR_PHOB"/>
    <property type="match status" value="1"/>
</dbReference>
<dbReference type="GO" id="GO:0006355">
    <property type="term" value="P:regulation of DNA-templated transcription"/>
    <property type="evidence" value="ECO:0007669"/>
    <property type="project" value="InterPro"/>
</dbReference>
<dbReference type="EMBL" id="CP121196">
    <property type="protein sequence ID" value="XBH18679.1"/>
    <property type="molecule type" value="Genomic_DNA"/>
</dbReference>
<dbReference type="Gene3D" id="1.10.10.10">
    <property type="entry name" value="Winged helix-like DNA-binding domain superfamily/Winged helix DNA-binding domain"/>
    <property type="match status" value="1"/>
</dbReference>
<keyword evidence="3 5" id="KW-0238">DNA-binding</keyword>
<proteinExistence type="predicted"/>
<dbReference type="SUPFAM" id="SSF46894">
    <property type="entry name" value="C-terminal effector domain of the bipartite response regulators"/>
    <property type="match status" value="1"/>
</dbReference>
<dbReference type="PROSITE" id="PS50005">
    <property type="entry name" value="TPR"/>
    <property type="match status" value="1"/>
</dbReference>
<dbReference type="InterPro" id="IPR011990">
    <property type="entry name" value="TPR-like_helical_dom_sf"/>
</dbReference>
<accession>A0AAU7DLA6</accession>
<evidence type="ECO:0000256" key="4">
    <source>
        <dbReference type="PROSITE-ProRule" id="PRU00339"/>
    </source>
</evidence>
<dbReference type="InterPro" id="IPR019734">
    <property type="entry name" value="TPR_rpt"/>
</dbReference>
<evidence type="ECO:0000313" key="7">
    <source>
        <dbReference type="EMBL" id="XBH18679.1"/>
    </source>
</evidence>
<dbReference type="InterPro" id="IPR016032">
    <property type="entry name" value="Sig_transdc_resp-reg_C-effctor"/>
</dbReference>
<dbReference type="InterPro" id="IPR051012">
    <property type="entry name" value="CellSynth/LPSAsmb/PSIAsmb"/>
</dbReference>
<feature type="DNA-binding region" description="OmpR/PhoB-type" evidence="5">
    <location>
        <begin position="6"/>
        <end position="102"/>
    </location>
</feature>
<feature type="repeat" description="TPR" evidence="4">
    <location>
        <begin position="388"/>
        <end position="421"/>
    </location>
</feature>
<dbReference type="Pfam" id="PF00486">
    <property type="entry name" value="Trans_reg_C"/>
    <property type="match status" value="1"/>
</dbReference>
<dbReference type="RefSeq" id="WP_348263905.1">
    <property type="nucleotide sequence ID" value="NZ_CP121196.1"/>
</dbReference>
<dbReference type="SMART" id="SM00028">
    <property type="entry name" value="TPR"/>
    <property type="match status" value="4"/>
</dbReference>
<evidence type="ECO:0000259" key="6">
    <source>
        <dbReference type="PROSITE" id="PS51755"/>
    </source>
</evidence>